<dbReference type="GO" id="GO:0008408">
    <property type="term" value="F:3'-5' exonuclease activity"/>
    <property type="evidence" value="ECO:0007669"/>
    <property type="project" value="TreeGrafter"/>
</dbReference>
<dbReference type="GO" id="GO:0003676">
    <property type="term" value="F:nucleic acid binding"/>
    <property type="evidence" value="ECO:0007669"/>
    <property type="project" value="InterPro"/>
</dbReference>
<name>A0A6M2BTW9_9GAMM</name>
<evidence type="ECO:0000256" key="2">
    <source>
        <dbReference type="ARBA" id="ARBA00022722"/>
    </source>
</evidence>
<dbReference type="SUPFAM" id="SSF53098">
    <property type="entry name" value="Ribonuclease H-like"/>
    <property type="match status" value="1"/>
</dbReference>
<keyword evidence="3 5" id="KW-0378">Hydrolase</keyword>
<evidence type="ECO:0000256" key="3">
    <source>
        <dbReference type="ARBA" id="ARBA00022801"/>
    </source>
</evidence>
<feature type="active site" description="Proton donor/acceptor" evidence="5">
    <location>
        <position position="190"/>
    </location>
</feature>
<feature type="site" description="Important for substrate binding and specificity" evidence="5">
    <location>
        <position position="155"/>
    </location>
</feature>
<reference evidence="8 9" key="1">
    <citation type="journal article" date="2014" name="Int. J. Syst. Evol. Microbiol.">
        <title>Solimonas terrae sp. nov., isolated from soil.</title>
        <authorList>
            <person name="Kim S.J."/>
            <person name="Moon J.Y."/>
            <person name="Weon H.Y."/>
            <person name="Ahn J.H."/>
            <person name="Chen W.M."/>
            <person name="Kwon S.W."/>
        </authorList>
    </citation>
    <scope>NUCLEOTIDE SEQUENCE [LARGE SCALE GENOMIC DNA]</scope>
    <source>
        <strain evidence="8 9">KIS83-12</strain>
    </source>
</reference>
<protein>
    <recommendedName>
        <fullName evidence="5">Ribonuclease T</fullName>
        <ecNumber evidence="5">3.1.13.-</ecNumber>
    </recommendedName>
    <alternativeName>
        <fullName evidence="5">Exoribonuclease T</fullName>
        <shortName evidence="5">RNase T</shortName>
    </alternativeName>
</protein>
<evidence type="ECO:0000256" key="5">
    <source>
        <dbReference type="HAMAP-Rule" id="MF_00157"/>
    </source>
</evidence>
<dbReference type="EC" id="3.1.13.-" evidence="5"/>
<dbReference type="InterPro" id="IPR036397">
    <property type="entry name" value="RNaseH_sf"/>
</dbReference>
<dbReference type="GO" id="GO:0008033">
    <property type="term" value="P:tRNA processing"/>
    <property type="evidence" value="ECO:0007669"/>
    <property type="project" value="UniProtKB-KW"/>
</dbReference>
<comment type="similarity">
    <text evidence="5">Belongs to the RNase T family.</text>
</comment>
<dbReference type="GO" id="GO:0005829">
    <property type="term" value="C:cytosol"/>
    <property type="evidence" value="ECO:0007669"/>
    <property type="project" value="TreeGrafter"/>
</dbReference>
<evidence type="ECO:0000259" key="7">
    <source>
        <dbReference type="SMART" id="SM00479"/>
    </source>
</evidence>
<dbReference type="NCBIfam" id="TIGR01298">
    <property type="entry name" value="RNaseT"/>
    <property type="match status" value="1"/>
</dbReference>
<feature type="site" description="Important for substrate binding and specificity" evidence="5">
    <location>
        <position position="38"/>
    </location>
</feature>
<evidence type="ECO:0000256" key="6">
    <source>
        <dbReference type="SAM" id="MobiDB-lite"/>
    </source>
</evidence>
<dbReference type="InterPro" id="IPR013520">
    <property type="entry name" value="Ribonucl_H"/>
</dbReference>
<dbReference type="RefSeq" id="WP_166258102.1">
    <property type="nucleotide sequence ID" value="NZ_JAAMOW010000007.1"/>
</dbReference>
<feature type="binding site" evidence="5">
    <location>
        <position position="32"/>
    </location>
    <ligand>
        <name>Mg(2+)</name>
        <dbReference type="ChEBI" id="CHEBI:18420"/>
        <label>2</label>
        <note>catalytic</note>
    </ligand>
</feature>
<dbReference type="AlphaFoldDB" id="A0A6M2BTW9"/>
<feature type="binding site" evidence="5">
    <location>
        <position position="34"/>
    </location>
    <ligand>
        <name>Mg(2+)</name>
        <dbReference type="ChEBI" id="CHEBI:18420"/>
        <label>2</label>
        <note>catalytic</note>
    </ligand>
</feature>
<gene>
    <name evidence="5 8" type="primary">rnt</name>
    <name evidence="8" type="ORF">G7Y85_13710</name>
</gene>
<keyword evidence="1 5" id="KW-0819">tRNA processing</keyword>
<evidence type="ECO:0000313" key="9">
    <source>
        <dbReference type="Proteomes" id="UP000472676"/>
    </source>
</evidence>
<dbReference type="GO" id="GO:0045004">
    <property type="term" value="P:DNA replication proofreading"/>
    <property type="evidence" value="ECO:0007669"/>
    <property type="project" value="TreeGrafter"/>
</dbReference>
<dbReference type="HAMAP" id="MF_00157">
    <property type="entry name" value="RNase_T"/>
    <property type="match status" value="1"/>
</dbReference>
<dbReference type="EMBL" id="JAAMOW010000007">
    <property type="protein sequence ID" value="NGY05824.1"/>
    <property type="molecule type" value="Genomic_DNA"/>
</dbReference>
<comment type="subunit">
    <text evidence="5">Homodimer.</text>
</comment>
<dbReference type="PANTHER" id="PTHR30231:SF2">
    <property type="entry name" value="RIBONUCLEASE T"/>
    <property type="match status" value="1"/>
</dbReference>
<dbReference type="GO" id="GO:0016896">
    <property type="term" value="F:RNA exonuclease activity, producing 5'-phosphomonoesters"/>
    <property type="evidence" value="ECO:0007669"/>
    <property type="project" value="UniProtKB-UniRule"/>
</dbReference>
<keyword evidence="9" id="KW-1185">Reference proteome</keyword>
<proteinExistence type="inferred from homology"/>
<dbReference type="SMART" id="SM00479">
    <property type="entry name" value="EXOIII"/>
    <property type="match status" value="1"/>
</dbReference>
<dbReference type="InterPro" id="IPR012337">
    <property type="entry name" value="RNaseH-like_sf"/>
</dbReference>
<dbReference type="InterPro" id="IPR005987">
    <property type="entry name" value="RNase_T"/>
</dbReference>
<dbReference type="Pfam" id="PF00929">
    <property type="entry name" value="RNase_T"/>
    <property type="match status" value="1"/>
</dbReference>
<evidence type="ECO:0000256" key="1">
    <source>
        <dbReference type="ARBA" id="ARBA00022694"/>
    </source>
</evidence>
<feature type="binding site" evidence="5">
    <location>
        <position position="195"/>
    </location>
    <ligand>
        <name>Mg(2+)</name>
        <dbReference type="ChEBI" id="CHEBI:18420"/>
        <label>2</label>
        <note>catalytic</note>
    </ligand>
</feature>
<evidence type="ECO:0000256" key="4">
    <source>
        <dbReference type="ARBA" id="ARBA00022839"/>
    </source>
</evidence>
<evidence type="ECO:0000313" key="8">
    <source>
        <dbReference type="EMBL" id="NGY05824.1"/>
    </source>
</evidence>
<comment type="caution">
    <text evidence="5">Lacks conserved residue(s) required for the propagation of feature annotation.</text>
</comment>
<dbReference type="GO" id="GO:0000287">
    <property type="term" value="F:magnesium ion binding"/>
    <property type="evidence" value="ECO:0007669"/>
    <property type="project" value="UniProtKB-UniRule"/>
</dbReference>
<feature type="binding site" evidence="5">
    <location>
        <position position="32"/>
    </location>
    <ligand>
        <name>Mg(2+)</name>
        <dbReference type="ChEBI" id="CHEBI:18420"/>
        <label>1</label>
        <note>catalytic</note>
    </ligand>
</feature>
<keyword evidence="4 5" id="KW-0269">Exonuclease</keyword>
<dbReference type="PANTHER" id="PTHR30231">
    <property type="entry name" value="DNA POLYMERASE III SUBUNIT EPSILON"/>
    <property type="match status" value="1"/>
</dbReference>
<organism evidence="8 9">
    <name type="scientific">Solimonas terrae</name>
    <dbReference type="NCBI Taxonomy" id="1396819"/>
    <lineage>
        <taxon>Bacteria</taxon>
        <taxon>Pseudomonadati</taxon>
        <taxon>Pseudomonadota</taxon>
        <taxon>Gammaproteobacteria</taxon>
        <taxon>Nevskiales</taxon>
        <taxon>Nevskiaceae</taxon>
        <taxon>Solimonas</taxon>
    </lineage>
</organism>
<comment type="caution">
    <text evidence="8">The sequence shown here is derived from an EMBL/GenBank/DDBJ whole genome shotgun (WGS) entry which is preliminary data.</text>
</comment>
<sequence>MSASSEPLAAQPEERRFKVGHRFRGFLPVVVDVETGGFNAQTDALLEIAAVILGIDEHGRLFRRETSFAHVTPFPGANIEKAALEVTGIRIDSPLRLAMAEKDALDHVFRVVRRAVSENGCTRAILVGHNAHFDLGFINAAVARTGYKRCPFHPFSVFDTATLAGAAIGQTVLARALQATKLGYEAESAHSAIYDAEKTADLFCLLVNRMQPLFEEATAGGGASESDPSPAQLAFNADNDGT</sequence>
<accession>A0A6M2BTW9</accession>
<feature type="domain" description="Exonuclease" evidence="7">
    <location>
        <begin position="27"/>
        <end position="212"/>
    </location>
</feature>
<feature type="binding site" evidence="5">
    <location>
        <position position="190"/>
    </location>
    <ligand>
        <name>Mg(2+)</name>
        <dbReference type="ChEBI" id="CHEBI:18420"/>
        <label>2</label>
        <note>catalytic</note>
    </ligand>
</feature>
<comment type="cofactor">
    <cofactor evidence="5">
        <name>Mg(2+)</name>
        <dbReference type="ChEBI" id="CHEBI:18420"/>
    </cofactor>
    <text evidence="5">Binds two Mg(2+) per subunit. The active form of the enzyme binds two Mg(2+) ions in its active site. The first Mg(2+) forms only one salt bridge with the protein.</text>
</comment>
<keyword evidence="2 5" id="KW-0540">Nuclease</keyword>
<feature type="site" description="Important for substrate binding and specificity" evidence="5">
    <location>
        <position position="133"/>
    </location>
</feature>
<dbReference type="Gene3D" id="3.30.420.10">
    <property type="entry name" value="Ribonuclease H-like superfamily/Ribonuclease H"/>
    <property type="match status" value="1"/>
</dbReference>
<keyword evidence="5" id="KW-0479">Metal-binding</keyword>
<feature type="region of interest" description="Disordered" evidence="6">
    <location>
        <begin position="218"/>
        <end position="242"/>
    </location>
</feature>
<dbReference type="Proteomes" id="UP000472676">
    <property type="component" value="Unassembled WGS sequence"/>
</dbReference>
<keyword evidence="5" id="KW-0460">Magnesium</keyword>
<comment type="function">
    <text evidence="5">Trims short 3' overhangs of a variety of RNA species, leaving a one or two nucleotide 3' overhang. Responsible for the end-turnover of tRNA: specifically removes the terminal AMP residue from uncharged tRNA (tRNA-C-C-A). Also appears to be involved in tRNA biosynthesis.</text>
</comment>